<reference evidence="1" key="1">
    <citation type="submission" date="2016-08" db="EMBL/GenBank/DDBJ databases">
        <title>Salmonella enterica subsp. enterica serovar Typhimurium strain SC523 plasmid pSC523, complete sequence.</title>
        <authorList>
            <person name="Shi H.P."/>
            <person name="Liu B.H."/>
            <person name="Xiang R."/>
            <person name="Lei C.W."/>
            <person name="Wang Y.X."/>
            <person name="Zou W.C."/>
            <person name="Wang H.N."/>
        </authorList>
    </citation>
    <scope>NUCLEOTIDE SEQUENCE</scope>
    <source>
        <strain evidence="1">SC523</strain>
        <plasmid evidence="1">pSC523</plasmid>
    </source>
</reference>
<proteinExistence type="predicted"/>
<sequence>MNYRHVNGLLSEKKIQTVLEYKFLKKTPAKINFLMYENHHTSQICMNGV</sequence>
<accession>A0A286KRK5</accession>
<organism evidence="1">
    <name type="scientific">Salmonella typhimurium</name>
    <dbReference type="NCBI Taxonomy" id="90371"/>
    <lineage>
        <taxon>Bacteria</taxon>
        <taxon>Pseudomonadati</taxon>
        <taxon>Pseudomonadota</taxon>
        <taxon>Gammaproteobacteria</taxon>
        <taxon>Enterobacterales</taxon>
        <taxon>Enterobacteriaceae</taxon>
        <taxon>Salmonella</taxon>
    </lineage>
</organism>
<evidence type="ECO:0000313" key="1">
    <source>
        <dbReference type="EMBL" id="ARJ58494.1"/>
    </source>
</evidence>
<protein>
    <submittedName>
        <fullName evidence="1">Uncharacterized protein</fullName>
    </submittedName>
</protein>
<keyword evidence="1" id="KW-0614">Plasmid</keyword>
<dbReference type="AlphaFoldDB" id="A0A286KRK5"/>
<name>A0A286KRK5_SALTM</name>
<dbReference type="EMBL" id="KX721511">
    <property type="protein sequence ID" value="ARJ58494.1"/>
    <property type="molecule type" value="Genomic_DNA"/>
</dbReference>
<geneLocation type="plasmid" evidence="1">
    <name>pSC523</name>
</geneLocation>